<dbReference type="Proteomes" id="UP000617628">
    <property type="component" value="Unassembled WGS sequence"/>
</dbReference>
<keyword evidence="2" id="KW-0413">Isomerase</keyword>
<comment type="caution">
    <text evidence="2">The sequence shown here is derived from an EMBL/GenBank/DDBJ whole genome shotgun (WGS) entry which is preliminary data.</text>
</comment>
<keyword evidence="3" id="KW-1185">Reference proteome</keyword>
<dbReference type="Pfam" id="PF01261">
    <property type="entry name" value="AP_endonuc_2"/>
    <property type="match status" value="1"/>
</dbReference>
<evidence type="ECO:0000259" key="1">
    <source>
        <dbReference type="Pfam" id="PF01261"/>
    </source>
</evidence>
<dbReference type="PANTHER" id="PTHR12110:SF41">
    <property type="entry name" value="INOSOSE DEHYDRATASE"/>
    <property type="match status" value="1"/>
</dbReference>
<gene>
    <name evidence="2" type="ORF">JIN87_08300</name>
</gene>
<dbReference type="Gene3D" id="3.20.20.150">
    <property type="entry name" value="Divalent-metal-dependent TIM barrel enzymes"/>
    <property type="match status" value="1"/>
</dbReference>
<dbReference type="PANTHER" id="PTHR12110">
    <property type="entry name" value="HYDROXYPYRUVATE ISOMERASE"/>
    <property type="match status" value="1"/>
</dbReference>
<dbReference type="EMBL" id="JAENIL010000012">
    <property type="protein sequence ID" value="MBK1876865.1"/>
    <property type="molecule type" value="Genomic_DNA"/>
</dbReference>
<dbReference type="InterPro" id="IPR036237">
    <property type="entry name" value="Xyl_isomerase-like_sf"/>
</dbReference>
<dbReference type="AlphaFoldDB" id="A0A934RSP2"/>
<dbReference type="RefSeq" id="WP_200355078.1">
    <property type="nucleotide sequence ID" value="NZ_JAENIL010000012.1"/>
</dbReference>
<protein>
    <submittedName>
        <fullName evidence="2">Sugar phosphate isomerase/epimerase</fullName>
    </submittedName>
</protein>
<name>A0A934RSP2_9BACT</name>
<proteinExistence type="predicted"/>
<evidence type="ECO:0000313" key="3">
    <source>
        <dbReference type="Proteomes" id="UP000617628"/>
    </source>
</evidence>
<dbReference type="InterPro" id="IPR013022">
    <property type="entry name" value="Xyl_isomerase-like_TIM-brl"/>
</dbReference>
<accession>A0A934RSP2</accession>
<reference evidence="2" key="1">
    <citation type="submission" date="2021-01" db="EMBL/GenBank/DDBJ databases">
        <title>Modified the classification status of verrucomicrobia.</title>
        <authorList>
            <person name="Feng X."/>
        </authorList>
    </citation>
    <scope>NUCLEOTIDE SEQUENCE</scope>
    <source>
        <strain evidence="2">KCTC 13126</strain>
    </source>
</reference>
<sequence length="241" mass="27575">MTFEEAVEFAAEHDIKYVQFYRKHIDPSDPEEVNLKKLEFLEKHGVKAYTIGVSRTSMDKEENRKLFEVAKLFGMEMIVVEPKDQMIWGNLEELVKEYDIKMVVHNHGTGTTYGNPATVKQILAERDHRIGVCMDIGWVTAAGFDAVSTYKNYGDRVYDMHLKDKRLDVMADNGKPLDTFIGLGNANYAELFEELLEDDWDGVMAIETDSKEFAADPTEFVKAAKVFFDSHVEKKGECCKH</sequence>
<organism evidence="2 3">
    <name type="scientific">Pelagicoccus mobilis</name>
    <dbReference type="NCBI Taxonomy" id="415221"/>
    <lineage>
        <taxon>Bacteria</taxon>
        <taxon>Pseudomonadati</taxon>
        <taxon>Verrucomicrobiota</taxon>
        <taxon>Opitutia</taxon>
        <taxon>Puniceicoccales</taxon>
        <taxon>Pelagicoccaceae</taxon>
        <taxon>Pelagicoccus</taxon>
    </lineage>
</organism>
<evidence type="ECO:0000313" key="2">
    <source>
        <dbReference type="EMBL" id="MBK1876865.1"/>
    </source>
</evidence>
<dbReference type="SUPFAM" id="SSF51658">
    <property type="entry name" value="Xylose isomerase-like"/>
    <property type="match status" value="1"/>
</dbReference>
<dbReference type="InterPro" id="IPR050312">
    <property type="entry name" value="IolE/XylAMocC-like"/>
</dbReference>
<dbReference type="GO" id="GO:0016853">
    <property type="term" value="F:isomerase activity"/>
    <property type="evidence" value="ECO:0007669"/>
    <property type="project" value="UniProtKB-KW"/>
</dbReference>
<feature type="domain" description="Xylose isomerase-like TIM barrel" evidence="1">
    <location>
        <begin position="7"/>
        <end position="223"/>
    </location>
</feature>